<dbReference type="Proteomes" id="UP000027456">
    <property type="component" value="Unassembled WGS sequence"/>
</dbReference>
<dbReference type="Gene3D" id="3.40.50.410">
    <property type="entry name" value="von Willebrand factor, type A domain"/>
    <property type="match status" value="1"/>
</dbReference>
<accession>A0A074S7Y3</accession>
<dbReference type="PANTHER" id="PTHR34706">
    <property type="entry name" value="SLR1338 PROTEIN"/>
    <property type="match status" value="1"/>
</dbReference>
<keyword evidence="3" id="KW-1185">Reference proteome</keyword>
<proteinExistence type="predicted"/>
<dbReference type="SMART" id="SM00327">
    <property type="entry name" value="VWA"/>
    <property type="match status" value="1"/>
</dbReference>
<dbReference type="STRING" id="1423351.A0A074S7Y3"/>
<dbReference type="InterPro" id="IPR036465">
    <property type="entry name" value="vWFA_dom_sf"/>
</dbReference>
<dbReference type="SUPFAM" id="SSF53300">
    <property type="entry name" value="vWA-like"/>
    <property type="match status" value="1"/>
</dbReference>
<organism evidence="2 3">
    <name type="scientific">Rhizoctonia solani 123E</name>
    <dbReference type="NCBI Taxonomy" id="1423351"/>
    <lineage>
        <taxon>Eukaryota</taxon>
        <taxon>Fungi</taxon>
        <taxon>Dikarya</taxon>
        <taxon>Basidiomycota</taxon>
        <taxon>Agaricomycotina</taxon>
        <taxon>Agaricomycetes</taxon>
        <taxon>Cantharellales</taxon>
        <taxon>Ceratobasidiaceae</taxon>
        <taxon>Rhizoctonia</taxon>
    </lineage>
</organism>
<dbReference type="OrthoDB" id="2142040at2759"/>
<evidence type="ECO:0000313" key="2">
    <source>
        <dbReference type="EMBL" id="KEP53705.1"/>
    </source>
</evidence>
<dbReference type="AlphaFoldDB" id="A0A074S7Y3"/>
<name>A0A074S7Y3_9AGAM</name>
<protein>
    <submittedName>
        <fullName evidence="2">von willebrand factor type A domain protein</fullName>
    </submittedName>
</protein>
<evidence type="ECO:0000313" key="3">
    <source>
        <dbReference type="Proteomes" id="UP000027456"/>
    </source>
</evidence>
<dbReference type="PROSITE" id="PS50234">
    <property type="entry name" value="VWFA"/>
    <property type="match status" value="1"/>
</dbReference>
<dbReference type="InterPro" id="IPR002035">
    <property type="entry name" value="VWF_A"/>
</dbReference>
<reference evidence="2 3" key="1">
    <citation type="submission" date="2013-12" db="EMBL/GenBank/DDBJ databases">
        <authorList>
            <person name="Cubeta M."/>
            <person name="Pakala S."/>
            <person name="Fedorova N."/>
            <person name="Thomas E."/>
            <person name="Dean R."/>
            <person name="Jabaji S."/>
            <person name="Neate S."/>
            <person name="Toda T."/>
            <person name="Tavantzis S."/>
            <person name="Vilgalys R."/>
            <person name="Bharathan N."/>
            <person name="Pakala S."/>
            <person name="Losada L.S."/>
            <person name="Zafar N."/>
            <person name="Nierman W."/>
        </authorList>
    </citation>
    <scope>NUCLEOTIDE SEQUENCE [LARGE SCALE GENOMIC DNA]</scope>
    <source>
        <strain evidence="2 3">123E</strain>
    </source>
</reference>
<sequence length="248" mass="27353">MFSKLKGKLRGDRSPNLPSIDLAKENALAQLMHYDTQFLIDDSGSMAGSRWNEARDALMGLAVHALKHDEDGIEIFFLNDVDNGRLVRNEEEVRQLFYSVKPGGGTPTGRRLEQILTAYITRIEAAKTKLGAADSSQSGIKPLNLIVITDGEPSDDPESVIVAAARRLDAGWFSLTQVGIQFIQVGDDKSASKALKELDGHLYENHNVRDIVDTRPFTGKKLTTEVLIAMLLGGINRRVDRIKKPGKE</sequence>
<gene>
    <name evidence="2" type="ORF">V565_027270</name>
</gene>
<comment type="caution">
    <text evidence="2">The sequence shown here is derived from an EMBL/GenBank/DDBJ whole genome shotgun (WGS) entry which is preliminary data.</text>
</comment>
<dbReference type="PANTHER" id="PTHR34706:SF1">
    <property type="entry name" value="VWFA DOMAIN-CONTAINING PROTEIN"/>
    <property type="match status" value="1"/>
</dbReference>
<evidence type="ECO:0000259" key="1">
    <source>
        <dbReference type="PROSITE" id="PS50234"/>
    </source>
</evidence>
<dbReference type="EMBL" id="AZST01000051">
    <property type="protein sequence ID" value="KEP53705.1"/>
    <property type="molecule type" value="Genomic_DNA"/>
</dbReference>
<feature type="domain" description="VWFA" evidence="1">
    <location>
        <begin position="35"/>
        <end position="231"/>
    </location>
</feature>
<dbReference type="Pfam" id="PF00092">
    <property type="entry name" value="VWA"/>
    <property type="match status" value="1"/>
</dbReference>
<dbReference type="HOGENOM" id="CLU_040578_2_0_1"/>